<keyword evidence="1 10" id="KW-0963">Cytoplasm</keyword>
<protein>
    <recommendedName>
        <fullName evidence="10">tRNA 5-methylaminomethyl-2-thiouridine biosynthesis bifunctional protein MnmC</fullName>
        <shortName evidence="10">tRNA mnm(5)s(2)U biosynthesis bifunctional protein</shortName>
    </recommendedName>
    <domain>
        <recommendedName>
            <fullName evidence="10">tRNA (mnm(5)s(2)U34)-methyltransferase</fullName>
            <ecNumber evidence="10">2.1.1.61</ecNumber>
        </recommendedName>
    </domain>
    <domain>
        <recommendedName>
            <fullName evidence="10">FAD-dependent cmnm(5)s(2)U34 oxidoreductase</fullName>
            <ecNumber evidence="10">1.5.-.-</ecNumber>
        </recommendedName>
    </domain>
</protein>
<comment type="subcellular location">
    <subcellularLocation>
        <location evidence="10">Cytoplasm</location>
    </subcellularLocation>
</comment>
<comment type="cofactor">
    <cofactor evidence="10">
        <name>FAD</name>
        <dbReference type="ChEBI" id="CHEBI:57692"/>
    </cofactor>
</comment>
<keyword evidence="6 10" id="KW-0819">tRNA processing</keyword>
<evidence type="ECO:0000256" key="9">
    <source>
        <dbReference type="ARBA" id="ARBA00023268"/>
    </source>
</evidence>
<comment type="function">
    <text evidence="10">Catalyzes the last two steps in the biosynthesis of 5-methylaminomethyl-2-thiouridine (mnm(5)s(2)U) at the wobble position (U34) in tRNA. Catalyzes the FAD-dependent demodification of cmnm(5)s(2)U34 to nm(5)s(2)U34, followed by the transfer of a methyl group from S-adenosyl-L-methionine to nm(5)s(2)U34, to form mnm(5)s(2)U34.</text>
</comment>
<keyword evidence="9 10" id="KW-0511">Multifunctional enzyme</keyword>
<dbReference type="NCBIfam" id="TIGR03197">
    <property type="entry name" value="MnmC_Cterm"/>
    <property type="match status" value="1"/>
</dbReference>
<gene>
    <name evidence="10" type="primary">mnmC</name>
    <name evidence="13" type="ORF">SAMN05216262_101291</name>
</gene>
<evidence type="ECO:0000256" key="8">
    <source>
        <dbReference type="ARBA" id="ARBA00023002"/>
    </source>
</evidence>
<dbReference type="PANTHER" id="PTHR13847:SF283">
    <property type="entry name" value="TRNA 5-METHYLAMINOMETHYL-2-THIOURIDINE BIOSYNTHESIS BIFUNCTIONAL PROTEIN MNMC"/>
    <property type="match status" value="1"/>
</dbReference>
<evidence type="ECO:0000256" key="7">
    <source>
        <dbReference type="ARBA" id="ARBA00022827"/>
    </source>
</evidence>
<dbReference type="Pfam" id="PF05430">
    <property type="entry name" value="Methyltransf_30"/>
    <property type="match status" value="1"/>
</dbReference>
<evidence type="ECO:0000256" key="3">
    <source>
        <dbReference type="ARBA" id="ARBA00022630"/>
    </source>
</evidence>
<reference evidence="14" key="1">
    <citation type="submission" date="2016-10" db="EMBL/GenBank/DDBJ databases">
        <authorList>
            <person name="Varghese N."/>
            <person name="Submissions S."/>
        </authorList>
    </citation>
    <scope>NUCLEOTIDE SEQUENCE [LARGE SCALE GENOMIC DNA]</scope>
    <source>
        <strain evidence="14">CGMCC 1.9127</strain>
    </source>
</reference>
<dbReference type="Gene3D" id="3.40.50.150">
    <property type="entry name" value="Vaccinia Virus protein VP39"/>
    <property type="match status" value="1"/>
</dbReference>
<dbReference type="InterPro" id="IPR047785">
    <property type="entry name" value="tRNA_MNMC2"/>
</dbReference>
<dbReference type="InterPro" id="IPR036188">
    <property type="entry name" value="FAD/NAD-bd_sf"/>
</dbReference>
<dbReference type="InterPro" id="IPR017610">
    <property type="entry name" value="tRNA_S-uridine_synth_MnmC_C"/>
</dbReference>
<name>A0A1H7GYM9_9GAMM</name>
<keyword evidence="14" id="KW-1185">Reference proteome</keyword>
<dbReference type="GO" id="GO:0004808">
    <property type="term" value="F:tRNA (5-methylaminomethyl-2-thiouridylate)(34)-methyltransferase activity"/>
    <property type="evidence" value="ECO:0007669"/>
    <property type="project" value="UniProtKB-EC"/>
</dbReference>
<evidence type="ECO:0000313" key="14">
    <source>
        <dbReference type="Proteomes" id="UP000199297"/>
    </source>
</evidence>
<dbReference type="InterPro" id="IPR023032">
    <property type="entry name" value="tRNA_MAMT_biosynth_bifunc_MnmC"/>
</dbReference>
<evidence type="ECO:0000259" key="12">
    <source>
        <dbReference type="Pfam" id="PF05430"/>
    </source>
</evidence>
<evidence type="ECO:0000256" key="6">
    <source>
        <dbReference type="ARBA" id="ARBA00022694"/>
    </source>
</evidence>
<keyword evidence="8 10" id="KW-0560">Oxidoreductase</keyword>
<dbReference type="InterPro" id="IPR006076">
    <property type="entry name" value="FAD-dep_OxRdtase"/>
</dbReference>
<keyword evidence="7 10" id="KW-0274">FAD</keyword>
<proteinExistence type="inferred from homology"/>
<dbReference type="GO" id="GO:0050660">
    <property type="term" value="F:flavin adenine dinucleotide binding"/>
    <property type="evidence" value="ECO:0007669"/>
    <property type="project" value="UniProtKB-UniRule"/>
</dbReference>
<dbReference type="RefSeq" id="WP_233143778.1">
    <property type="nucleotide sequence ID" value="NZ_FOBI01000001.1"/>
</dbReference>
<dbReference type="EC" id="2.1.1.61" evidence="10"/>
<feature type="region of interest" description="FAD-dependent cmnm(5)s(2)U34 oxidoreductase" evidence="10">
    <location>
        <begin position="273"/>
        <end position="680"/>
    </location>
</feature>
<dbReference type="AlphaFoldDB" id="A0A1H7GYM9"/>
<dbReference type="EMBL" id="FOBI01000001">
    <property type="protein sequence ID" value="SEK41005.1"/>
    <property type="molecule type" value="Genomic_DNA"/>
</dbReference>
<evidence type="ECO:0000256" key="2">
    <source>
        <dbReference type="ARBA" id="ARBA00022603"/>
    </source>
</evidence>
<sequence>MIDQTKVSFQHDGSPYSNRFNDIYFDISQGTQQSECVFINGNNITARLAKGPKTFVIAETGFGTGLNFLLTLNILKKIWQKSATDQSNPAISTHLHFISVEKYPLSKAQLAQSLKLFPQFSELSQALISQYPEQPDQDIDLTFFQGAVTLSLIFKDATQGLTSLLSHQNQPHSALVDAWFLDGFAPAKNPDMWQPALFQQITRLSKEQATLATFTVSGQVRRQLVAAGFRVEKRPAFGKKNEMLHAIFQHNPHSGKGYQQRPMIAKPQHVSIIGGGIAAACAAYALTKAGVKVSVYCQDFSVAQGASSNHIGALYPLIHQQTDDISLFYQQAFNYACQYYKNIKAQGFDFDHDWCGLLEISYKPALTKRQQQFANTSVWPKDLVHSVNKVQASQLANIALDDGGLFFPNAGWLAPGQLVKQIFNAAQATHRLKIETGCHIDKISQQANGKWRLHSATKDYTASVVVYCGGAQGIPLNIIKQMPLSSVRGQVSNLASNEKMAKLSTVICHKGYVTPANNNLHCIGATFQKDSFDITSKAEDDKFNLDMLNKCLPGISSWQLTDIVSSKARLRCMTPDHLPVVGAMPDIQAHKTQYAHLSKDKHWRYHESTPVIDNLYLLTGLGARGLCSAPLLAEILSADICGTPYPLNNEQLFNLAPNRFIIRDIIRRKFDSSGTTKAAD</sequence>
<dbReference type="EC" id="1.5.-.-" evidence="10"/>
<comment type="catalytic activity">
    <reaction evidence="10">
        <text>5-aminomethyl-2-thiouridine(34) in tRNA + S-adenosyl-L-methionine = 5-methylaminomethyl-2-thiouridine(34) in tRNA + S-adenosyl-L-homocysteine + H(+)</text>
        <dbReference type="Rhea" id="RHEA:19569"/>
        <dbReference type="Rhea" id="RHEA-COMP:10195"/>
        <dbReference type="Rhea" id="RHEA-COMP:10197"/>
        <dbReference type="ChEBI" id="CHEBI:15378"/>
        <dbReference type="ChEBI" id="CHEBI:57856"/>
        <dbReference type="ChEBI" id="CHEBI:59789"/>
        <dbReference type="ChEBI" id="CHEBI:74454"/>
        <dbReference type="ChEBI" id="CHEBI:74455"/>
        <dbReference type="EC" id="2.1.1.61"/>
    </reaction>
</comment>
<dbReference type="Gene3D" id="3.50.50.60">
    <property type="entry name" value="FAD/NAD(P)-binding domain"/>
    <property type="match status" value="1"/>
</dbReference>
<dbReference type="NCBIfam" id="NF002481">
    <property type="entry name" value="PRK01747.1-2"/>
    <property type="match status" value="1"/>
</dbReference>
<feature type="region of interest" description="tRNA (mnm(5)s(2)U34)-methyltransferase" evidence="10">
    <location>
        <begin position="1"/>
        <end position="249"/>
    </location>
</feature>
<dbReference type="SUPFAM" id="SSF51905">
    <property type="entry name" value="FAD/NAD(P)-binding domain"/>
    <property type="match status" value="1"/>
</dbReference>
<dbReference type="GO" id="GO:0002098">
    <property type="term" value="P:tRNA wobble uridine modification"/>
    <property type="evidence" value="ECO:0007669"/>
    <property type="project" value="TreeGrafter"/>
</dbReference>
<keyword evidence="2 10" id="KW-0489">Methyltransferase</keyword>
<comment type="similarity">
    <text evidence="10">In the C-terminal section; belongs to the DAO family.</text>
</comment>
<keyword evidence="3 10" id="KW-0285">Flavoprotein</keyword>
<dbReference type="GO" id="GO:0032259">
    <property type="term" value="P:methylation"/>
    <property type="evidence" value="ECO:0007669"/>
    <property type="project" value="UniProtKB-KW"/>
</dbReference>
<evidence type="ECO:0000259" key="11">
    <source>
        <dbReference type="Pfam" id="PF01266"/>
    </source>
</evidence>
<accession>A0A1H7GYM9</accession>
<dbReference type="InterPro" id="IPR029063">
    <property type="entry name" value="SAM-dependent_MTases_sf"/>
</dbReference>
<evidence type="ECO:0000256" key="4">
    <source>
        <dbReference type="ARBA" id="ARBA00022679"/>
    </source>
</evidence>
<evidence type="ECO:0000256" key="5">
    <source>
        <dbReference type="ARBA" id="ARBA00022691"/>
    </source>
</evidence>
<dbReference type="PANTHER" id="PTHR13847">
    <property type="entry name" value="SARCOSINE DEHYDROGENASE-RELATED"/>
    <property type="match status" value="1"/>
</dbReference>
<feature type="domain" description="FAD dependent oxidoreductase" evidence="11">
    <location>
        <begin position="270"/>
        <end position="637"/>
    </location>
</feature>
<dbReference type="STRING" id="641665.GCA_002104455_00414"/>
<comment type="similarity">
    <text evidence="10">In the N-terminal section; belongs to the methyltransferase superfamily. tRNA (mnm(5)s(2)U34)-methyltransferase family.</text>
</comment>
<evidence type="ECO:0000256" key="10">
    <source>
        <dbReference type="HAMAP-Rule" id="MF_01102"/>
    </source>
</evidence>
<dbReference type="Gene3D" id="3.30.9.10">
    <property type="entry name" value="D-Amino Acid Oxidase, subunit A, domain 2"/>
    <property type="match status" value="1"/>
</dbReference>
<dbReference type="Proteomes" id="UP000199297">
    <property type="component" value="Unassembled WGS sequence"/>
</dbReference>
<dbReference type="GO" id="GO:0005737">
    <property type="term" value="C:cytoplasm"/>
    <property type="evidence" value="ECO:0007669"/>
    <property type="project" value="UniProtKB-SubCell"/>
</dbReference>
<dbReference type="InterPro" id="IPR008471">
    <property type="entry name" value="MnmC-like_methylTransf"/>
</dbReference>
<keyword evidence="4 10" id="KW-0808">Transferase</keyword>
<organism evidence="13 14">
    <name type="scientific">Colwellia chukchiensis</name>
    <dbReference type="NCBI Taxonomy" id="641665"/>
    <lineage>
        <taxon>Bacteria</taxon>
        <taxon>Pseudomonadati</taxon>
        <taxon>Pseudomonadota</taxon>
        <taxon>Gammaproteobacteria</taxon>
        <taxon>Alteromonadales</taxon>
        <taxon>Colwelliaceae</taxon>
        <taxon>Colwellia</taxon>
    </lineage>
</organism>
<dbReference type="Pfam" id="PF01266">
    <property type="entry name" value="DAO"/>
    <property type="match status" value="1"/>
</dbReference>
<keyword evidence="5 10" id="KW-0949">S-adenosyl-L-methionine</keyword>
<evidence type="ECO:0000256" key="1">
    <source>
        <dbReference type="ARBA" id="ARBA00022490"/>
    </source>
</evidence>
<evidence type="ECO:0000313" key="13">
    <source>
        <dbReference type="EMBL" id="SEK41005.1"/>
    </source>
</evidence>
<dbReference type="NCBIfam" id="NF033855">
    <property type="entry name" value="tRNA_MNMC2"/>
    <property type="match status" value="1"/>
</dbReference>
<feature type="domain" description="MnmC-like methyltransferase" evidence="12">
    <location>
        <begin position="118"/>
        <end position="247"/>
    </location>
</feature>
<dbReference type="GO" id="GO:0016645">
    <property type="term" value="F:oxidoreductase activity, acting on the CH-NH group of donors"/>
    <property type="evidence" value="ECO:0007669"/>
    <property type="project" value="InterPro"/>
</dbReference>
<dbReference type="HAMAP" id="MF_01102">
    <property type="entry name" value="MnmC"/>
    <property type="match status" value="1"/>
</dbReference>